<evidence type="ECO:0000313" key="12">
    <source>
        <dbReference type="Proteomes" id="UP001107558"/>
    </source>
</evidence>
<evidence type="ECO:0000256" key="1">
    <source>
        <dbReference type="ARBA" id="ARBA00004123"/>
    </source>
</evidence>
<dbReference type="Gene3D" id="1.10.10.60">
    <property type="entry name" value="Homeodomain-like"/>
    <property type="match status" value="1"/>
</dbReference>
<comment type="subcellular location">
    <subcellularLocation>
        <location evidence="1 7 8">Nucleus</location>
    </subcellularLocation>
</comment>
<evidence type="ECO:0000256" key="2">
    <source>
        <dbReference type="ARBA" id="ARBA00022473"/>
    </source>
</evidence>
<feature type="compositionally biased region" description="Low complexity" evidence="9">
    <location>
        <begin position="197"/>
        <end position="232"/>
    </location>
</feature>
<evidence type="ECO:0000256" key="5">
    <source>
        <dbReference type="ARBA" id="ARBA00023242"/>
    </source>
</evidence>
<name>A0A9J6C7X6_POLVA</name>
<dbReference type="PROSITE" id="PS50071">
    <property type="entry name" value="HOMEOBOX_2"/>
    <property type="match status" value="1"/>
</dbReference>
<evidence type="ECO:0000256" key="4">
    <source>
        <dbReference type="ARBA" id="ARBA00023155"/>
    </source>
</evidence>
<dbReference type="OrthoDB" id="6159439at2759"/>
<sequence length="508" mass="57859">MSTAFLVDNILSEEKDEQMDSTGSISDSDESDSDHNSDLKDSLCDSPKSYNSMNQQNSPLSDDELIRSYTVIQEQTENNENFNEFHCVKCGHYNENLKISSNNDENIEEKCEKCGFLNDFYQNGKDTHIKELPNKPVLKFSVSAILSDTKRDCVKVRNEFIQPQNLWPYIQQNLIQQNHLTNPAFISNHHHPHHHLQQQQQQQNNSLNGNGNESNVLTCSNNNNNNNNGNSSPEHQNDSRDNKVIAKPLPSRPFMHHGINHPHLHSLLAHCRNPYIAGAAGPQVFPLPPGQGFPWAHSTRGKPRRGMMRRAVFSDSQRKGLEKRFQIQKYISKPDRKKLAERLGLKDSQVKIWFQNRRMKWRNSKERELLASGGSRDQTLPNKNNPNPDLSDAKADRPVSLSPHSLSPSNSSEQQISQQHQSSPNKTSPIDQKFMVMTGKKQGDFKFEVDERSSSMPSSGHPHIGQLFNNFYDNHSSDGSVKTYSNQSNSMYYEYDSNSDDSEEINVT</sequence>
<dbReference type="SMART" id="SM00389">
    <property type="entry name" value="HOX"/>
    <property type="match status" value="1"/>
</dbReference>
<feature type="region of interest" description="Disordered" evidence="9">
    <location>
        <begin position="451"/>
        <end position="485"/>
    </location>
</feature>
<dbReference type="PANTHER" id="PTHR24331:SF0">
    <property type="entry name" value="DBX"/>
    <property type="match status" value="1"/>
</dbReference>
<feature type="region of interest" description="Disordered" evidence="9">
    <location>
        <begin position="368"/>
        <end position="432"/>
    </location>
</feature>
<keyword evidence="2" id="KW-0217">Developmental protein</keyword>
<dbReference type="PRINTS" id="PR00031">
    <property type="entry name" value="HTHREPRESSR"/>
</dbReference>
<dbReference type="CDD" id="cd00086">
    <property type="entry name" value="homeodomain"/>
    <property type="match status" value="1"/>
</dbReference>
<evidence type="ECO:0000256" key="9">
    <source>
        <dbReference type="SAM" id="MobiDB-lite"/>
    </source>
</evidence>
<evidence type="ECO:0000256" key="6">
    <source>
        <dbReference type="ARBA" id="ARBA00038504"/>
    </source>
</evidence>
<dbReference type="GO" id="GO:0000981">
    <property type="term" value="F:DNA-binding transcription factor activity, RNA polymerase II-specific"/>
    <property type="evidence" value="ECO:0007669"/>
    <property type="project" value="InterPro"/>
</dbReference>
<dbReference type="Proteomes" id="UP001107558">
    <property type="component" value="Chromosome 2"/>
</dbReference>
<reference evidence="11" key="1">
    <citation type="submission" date="2021-03" db="EMBL/GenBank/DDBJ databases">
        <title>Chromosome level genome of the anhydrobiotic midge Polypedilum vanderplanki.</title>
        <authorList>
            <person name="Yoshida Y."/>
            <person name="Kikawada T."/>
            <person name="Gusev O."/>
        </authorList>
    </citation>
    <scope>NUCLEOTIDE SEQUENCE</scope>
    <source>
        <strain evidence="11">NIAS01</strain>
        <tissue evidence="11">Whole body or cell culture</tissue>
    </source>
</reference>
<dbReference type="GO" id="GO:0003677">
    <property type="term" value="F:DNA binding"/>
    <property type="evidence" value="ECO:0007669"/>
    <property type="project" value="UniProtKB-UniRule"/>
</dbReference>
<keyword evidence="3 7" id="KW-0238">DNA-binding</keyword>
<dbReference type="EMBL" id="JADBJN010000002">
    <property type="protein sequence ID" value="KAG5678169.1"/>
    <property type="molecule type" value="Genomic_DNA"/>
</dbReference>
<evidence type="ECO:0000259" key="10">
    <source>
        <dbReference type="PROSITE" id="PS50071"/>
    </source>
</evidence>
<dbReference type="FunFam" id="1.10.10.60:FF:000177">
    <property type="entry name" value="Homeobox protein DBX1"/>
    <property type="match status" value="1"/>
</dbReference>
<dbReference type="InterPro" id="IPR009057">
    <property type="entry name" value="Homeodomain-like_sf"/>
</dbReference>
<feature type="domain" description="Homeobox" evidence="10">
    <location>
        <begin position="304"/>
        <end position="364"/>
    </location>
</feature>
<dbReference type="GO" id="GO:0005634">
    <property type="term" value="C:nucleus"/>
    <property type="evidence" value="ECO:0007669"/>
    <property type="project" value="UniProtKB-SubCell"/>
</dbReference>
<dbReference type="PANTHER" id="PTHR24331">
    <property type="entry name" value="DBX"/>
    <property type="match status" value="1"/>
</dbReference>
<dbReference type="Pfam" id="PF00046">
    <property type="entry name" value="Homeodomain"/>
    <property type="match status" value="1"/>
</dbReference>
<dbReference type="InterPro" id="IPR020479">
    <property type="entry name" value="HD_metazoa"/>
</dbReference>
<evidence type="ECO:0000313" key="11">
    <source>
        <dbReference type="EMBL" id="KAG5678169.1"/>
    </source>
</evidence>
<evidence type="ECO:0000256" key="8">
    <source>
        <dbReference type="RuleBase" id="RU000682"/>
    </source>
</evidence>
<keyword evidence="4 7" id="KW-0371">Homeobox</keyword>
<comment type="caution">
    <text evidence="11">The sequence shown here is derived from an EMBL/GenBank/DDBJ whole genome shotgun (WGS) entry which is preliminary data.</text>
</comment>
<keyword evidence="5 7" id="KW-0539">Nucleus</keyword>
<feature type="DNA-binding region" description="Homeobox" evidence="7">
    <location>
        <begin position="306"/>
        <end position="365"/>
    </location>
</feature>
<keyword evidence="12" id="KW-1185">Reference proteome</keyword>
<feature type="compositionally biased region" description="Polar residues" evidence="9">
    <location>
        <begin position="375"/>
        <end position="388"/>
    </location>
</feature>
<accession>A0A9J6C7X6</accession>
<dbReference type="InterPro" id="IPR051662">
    <property type="entry name" value="H2.0_Homeobox_NeuralPatt"/>
</dbReference>
<feature type="region of interest" description="Disordered" evidence="9">
    <location>
        <begin position="184"/>
        <end position="257"/>
    </location>
</feature>
<evidence type="ECO:0000256" key="7">
    <source>
        <dbReference type="PROSITE-ProRule" id="PRU00108"/>
    </source>
</evidence>
<dbReference type="PROSITE" id="PS00027">
    <property type="entry name" value="HOMEOBOX_1"/>
    <property type="match status" value="1"/>
</dbReference>
<gene>
    <name evidence="11" type="ORF">PVAND_007862</name>
</gene>
<feature type="compositionally biased region" description="Polar residues" evidence="9">
    <location>
        <begin position="48"/>
        <end position="60"/>
    </location>
</feature>
<feature type="compositionally biased region" description="Basic and acidic residues" evidence="9">
    <location>
        <begin position="235"/>
        <end position="244"/>
    </location>
</feature>
<dbReference type="PRINTS" id="PR00024">
    <property type="entry name" value="HOMEOBOX"/>
</dbReference>
<feature type="compositionally biased region" description="Low complexity" evidence="9">
    <location>
        <begin position="400"/>
        <end position="425"/>
    </location>
</feature>
<feature type="compositionally biased region" description="Polar residues" evidence="9">
    <location>
        <begin position="467"/>
        <end position="485"/>
    </location>
</feature>
<protein>
    <recommendedName>
        <fullName evidence="10">Homeobox domain-containing protein</fullName>
    </recommendedName>
</protein>
<proteinExistence type="inferred from homology"/>
<feature type="region of interest" description="Disordered" evidence="9">
    <location>
        <begin position="1"/>
        <end position="63"/>
    </location>
</feature>
<dbReference type="AlphaFoldDB" id="A0A9J6C7X6"/>
<dbReference type="InterPro" id="IPR001356">
    <property type="entry name" value="HD"/>
</dbReference>
<feature type="compositionally biased region" description="Basic and acidic residues" evidence="9">
    <location>
        <begin position="33"/>
        <end position="43"/>
    </location>
</feature>
<dbReference type="SUPFAM" id="SSF46689">
    <property type="entry name" value="Homeodomain-like"/>
    <property type="match status" value="1"/>
</dbReference>
<dbReference type="InterPro" id="IPR000047">
    <property type="entry name" value="HTH_motif"/>
</dbReference>
<organism evidence="11 12">
    <name type="scientific">Polypedilum vanderplanki</name>
    <name type="common">Sleeping chironomid midge</name>
    <dbReference type="NCBI Taxonomy" id="319348"/>
    <lineage>
        <taxon>Eukaryota</taxon>
        <taxon>Metazoa</taxon>
        <taxon>Ecdysozoa</taxon>
        <taxon>Arthropoda</taxon>
        <taxon>Hexapoda</taxon>
        <taxon>Insecta</taxon>
        <taxon>Pterygota</taxon>
        <taxon>Neoptera</taxon>
        <taxon>Endopterygota</taxon>
        <taxon>Diptera</taxon>
        <taxon>Nematocera</taxon>
        <taxon>Chironomoidea</taxon>
        <taxon>Chironomidae</taxon>
        <taxon>Chironominae</taxon>
        <taxon>Polypedilum</taxon>
        <taxon>Polypedilum</taxon>
    </lineage>
</organism>
<evidence type="ECO:0000256" key="3">
    <source>
        <dbReference type="ARBA" id="ARBA00023125"/>
    </source>
</evidence>
<comment type="similarity">
    <text evidence="6">Belongs to the H2.0 homeobox family.</text>
</comment>
<dbReference type="InterPro" id="IPR017970">
    <property type="entry name" value="Homeobox_CS"/>
</dbReference>